<dbReference type="AlphaFoldDB" id="A0AA44R578"/>
<dbReference type="EMBL" id="MACH01000144">
    <property type="protein sequence ID" value="OJE37538.1"/>
    <property type="molecule type" value="Genomic_DNA"/>
</dbReference>
<protein>
    <submittedName>
        <fullName evidence="1">1,3-beta-glucan synthase regulator</fullName>
    </submittedName>
</protein>
<sequence>MHILEKLNEAFTLEAQESSPSKVAIQELKKFSSINILTFFMLLFRFKQYDKSMFI</sequence>
<organism evidence="1 2">
    <name type="scientific">Bacillus proteolyticus</name>
    <dbReference type="NCBI Taxonomy" id="2026192"/>
    <lineage>
        <taxon>Bacteria</taxon>
        <taxon>Bacillati</taxon>
        <taxon>Bacillota</taxon>
        <taxon>Bacilli</taxon>
        <taxon>Bacillales</taxon>
        <taxon>Bacillaceae</taxon>
        <taxon>Bacillus</taxon>
        <taxon>Bacillus cereus group</taxon>
    </lineage>
</organism>
<accession>A0AA44R578</accession>
<evidence type="ECO:0000313" key="1">
    <source>
        <dbReference type="EMBL" id="OJE37538.1"/>
    </source>
</evidence>
<proteinExistence type="predicted"/>
<name>A0AA44R578_9BACI</name>
<comment type="caution">
    <text evidence="1">The sequence shown here is derived from an EMBL/GenBank/DDBJ whole genome shotgun (WGS) entry which is preliminary data.</text>
</comment>
<reference evidence="1 2" key="1">
    <citation type="submission" date="2016-06" db="EMBL/GenBank/DDBJ databases">
        <title>First insights into the genetic diversity and population structure of in the Bacillus cereus group bacteria from diverse marine environments.</title>
        <authorList>
            <person name="Liu Y."/>
            <person name="Lai Q."/>
            <person name="Shao Z."/>
        </authorList>
    </citation>
    <scope>NUCLEOTIDE SEQUENCE [LARGE SCALE GENOMIC DNA]</scope>
    <source>
        <strain evidence="1 2">TD42</strain>
    </source>
</reference>
<dbReference type="Proteomes" id="UP000183185">
    <property type="component" value="Unassembled WGS sequence"/>
</dbReference>
<evidence type="ECO:0000313" key="2">
    <source>
        <dbReference type="Proteomes" id="UP000183185"/>
    </source>
</evidence>
<gene>
    <name evidence="1" type="ORF">BAQ49_15905</name>
</gene>